<dbReference type="RefSeq" id="WP_204912368.1">
    <property type="nucleotide sequence ID" value="NZ_BAAAYR010000001.1"/>
</dbReference>
<evidence type="ECO:0000256" key="2">
    <source>
        <dbReference type="ARBA" id="ARBA00012438"/>
    </source>
</evidence>
<accession>A0ABP6WN71</accession>
<evidence type="ECO:0000256" key="7">
    <source>
        <dbReference type="ARBA" id="ARBA00022840"/>
    </source>
</evidence>
<dbReference type="EMBL" id="BAAAYR010000001">
    <property type="protein sequence ID" value="GAA3553065.1"/>
    <property type="molecule type" value="Genomic_DNA"/>
</dbReference>
<protein>
    <recommendedName>
        <fullName evidence="2">histidine kinase</fullName>
        <ecNumber evidence="2">2.7.13.3</ecNumber>
    </recommendedName>
</protein>
<feature type="region of interest" description="Disordered" evidence="9">
    <location>
        <begin position="172"/>
        <end position="207"/>
    </location>
</feature>
<keyword evidence="3" id="KW-0597">Phosphoprotein</keyword>
<keyword evidence="7" id="KW-0067">ATP-binding</keyword>
<evidence type="ECO:0000256" key="5">
    <source>
        <dbReference type="ARBA" id="ARBA00022741"/>
    </source>
</evidence>
<dbReference type="PANTHER" id="PTHR24421:SF10">
    <property type="entry name" value="NITRATE_NITRITE SENSOR PROTEIN NARQ"/>
    <property type="match status" value="1"/>
</dbReference>
<proteinExistence type="predicted"/>
<feature type="domain" description="Signal transduction histidine kinase subgroup 3 dimerisation and phosphoacceptor" evidence="10">
    <location>
        <begin position="26"/>
        <end position="91"/>
    </location>
</feature>
<dbReference type="Gene3D" id="3.30.565.10">
    <property type="entry name" value="Histidine kinase-like ATPase, C-terminal domain"/>
    <property type="match status" value="1"/>
</dbReference>
<evidence type="ECO:0000313" key="11">
    <source>
        <dbReference type="EMBL" id="GAA3553065.1"/>
    </source>
</evidence>
<keyword evidence="5" id="KW-0547">Nucleotide-binding</keyword>
<dbReference type="InterPro" id="IPR050482">
    <property type="entry name" value="Sensor_HK_TwoCompSys"/>
</dbReference>
<evidence type="ECO:0000259" key="10">
    <source>
        <dbReference type="Pfam" id="PF07730"/>
    </source>
</evidence>
<gene>
    <name evidence="11" type="ORF">GCM10022197_05170</name>
</gene>
<keyword evidence="4" id="KW-0808">Transferase</keyword>
<dbReference type="InterPro" id="IPR036890">
    <property type="entry name" value="HATPase_C_sf"/>
</dbReference>
<comment type="caution">
    <text evidence="11">The sequence shown here is derived from an EMBL/GenBank/DDBJ whole genome shotgun (WGS) entry which is preliminary data.</text>
</comment>
<feature type="compositionally biased region" description="Basic and acidic residues" evidence="9">
    <location>
        <begin position="172"/>
        <end position="196"/>
    </location>
</feature>
<dbReference type="InterPro" id="IPR011712">
    <property type="entry name" value="Sig_transdc_His_kin_sub3_dim/P"/>
</dbReference>
<organism evidence="11 12">
    <name type="scientific">Microlunatus spumicola</name>
    <dbReference type="NCBI Taxonomy" id="81499"/>
    <lineage>
        <taxon>Bacteria</taxon>
        <taxon>Bacillati</taxon>
        <taxon>Actinomycetota</taxon>
        <taxon>Actinomycetes</taxon>
        <taxon>Propionibacteriales</taxon>
        <taxon>Propionibacteriaceae</taxon>
        <taxon>Microlunatus</taxon>
    </lineage>
</organism>
<evidence type="ECO:0000256" key="8">
    <source>
        <dbReference type="ARBA" id="ARBA00023012"/>
    </source>
</evidence>
<sequence length="235" mass="24964">MSGGGGETHGELAASRARVLARADAERSALQRELHDGAQQRLVHALIALRLARSALGPGSPGAALVDEALTNVEQANRDLRALVHRVLPASLVHGGLASALRSLVDDLAVPVALHVDVPRLRPEDETTAYVVAAEVLRTVTARSDAREVDADVRLDGDRLTIDVWLTRTPLDADRTEPSDPPRDGVDLAEARDRTRTTGGSLTVTDLGPGRAVVRAVLLVRARREPDPNDGVGRA</sequence>
<keyword evidence="8" id="KW-0902">Two-component regulatory system</keyword>
<evidence type="ECO:0000256" key="9">
    <source>
        <dbReference type="SAM" id="MobiDB-lite"/>
    </source>
</evidence>
<evidence type="ECO:0000256" key="3">
    <source>
        <dbReference type="ARBA" id="ARBA00022553"/>
    </source>
</evidence>
<evidence type="ECO:0000313" key="12">
    <source>
        <dbReference type="Proteomes" id="UP001500767"/>
    </source>
</evidence>
<keyword evidence="6" id="KW-0418">Kinase</keyword>
<comment type="catalytic activity">
    <reaction evidence="1">
        <text>ATP + protein L-histidine = ADP + protein N-phospho-L-histidine.</text>
        <dbReference type="EC" id="2.7.13.3"/>
    </reaction>
</comment>
<name>A0ABP6WN71_9ACTN</name>
<reference evidence="12" key="1">
    <citation type="journal article" date="2019" name="Int. J. Syst. Evol. Microbiol.">
        <title>The Global Catalogue of Microorganisms (GCM) 10K type strain sequencing project: providing services to taxonomists for standard genome sequencing and annotation.</title>
        <authorList>
            <consortium name="The Broad Institute Genomics Platform"/>
            <consortium name="The Broad Institute Genome Sequencing Center for Infectious Disease"/>
            <person name="Wu L."/>
            <person name="Ma J."/>
        </authorList>
    </citation>
    <scope>NUCLEOTIDE SEQUENCE [LARGE SCALE GENOMIC DNA]</scope>
    <source>
        <strain evidence="12">JCM 16540</strain>
    </source>
</reference>
<dbReference type="Pfam" id="PF07730">
    <property type="entry name" value="HisKA_3"/>
    <property type="match status" value="1"/>
</dbReference>
<dbReference type="PANTHER" id="PTHR24421">
    <property type="entry name" value="NITRATE/NITRITE SENSOR PROTEIN NARX-RELATED"/>
    <property type="match status" value="1"/>
</dbReference>
<dbReference type="Proteomes" id="UP001500767">
    <property type="component" value="Unassembled WGS sequence"/>
</dbReference>
<evidence type="ECO:0000256" key="4">
    <source>
        <dbReference type="ARBA" id="ARBA00022679"/>
    </source>
</evidence>
<evidence type="ECO:0000256" key="1">
    <source>
        <dbReference type="ARBA" id="ARBA00000085"/>
    </source>
</evidence>
<dbReference type="EC" id="2.7.13.3" evidence="2"/>
<keyword evidence="12" id="KW-1185">Reference proteome</keyword>
<evidence type="ECO:0000256" key="6">
    <source>
        <dbReference type="ARBA" id="ARBA00022777"/>
    </source>
</evidence>
<dbReference type="Gene3D" id="1.20.5.1930">
    <property type="match status" value="1"/>
</dbReference>